<dbReference type="InterPro" id="IPR036426">
    <property type="entry name" value="Bulb-type_lectin_dom_sf"/>
</dbReference>
<keyword evidence="19" id="KW-1185">Reference proteome</keyword>
<keyword evidence="6 13" id="KW-0547">Nucleotide-binding</keyword>
<dbReference type="InterPro" id="IPR000719">
    <property type="entry name" value="Prot_kinase_dom"/>
</dbReference>
<evidence type="ECO:0000256" key="13">
    <source>
        <dbReference type="PIRNR" id="PIRNR000641"/>
    </source>
</evidence>
<dbReference type="InterPro" id="IPR003609">
    <property type="entry name" value="Pan_app"/>
</dbReference>
<dbReference type="EC" id="2.7.11.1" evidence="13"/>
<organism evidence="18 19">
    <name type="scientific">Morella rubra</name>
    <name type="common">Chinese bayberry</name>
    <dbReference type="NCBI Taxonomy" id="262757"/>
    <lineage>
        <taxon>Eukaryota</taxon>
        <taxon>Viridiplantae</taxon>
        <taxon>Streptophyta</taxon>
        <taxon>Embryophyta</taxon>
        <taxon>Tracheophyta</taxon>
        <taxon>Spermatophyta</taxon>
        <taxon>Magnoliopsida</taxon>
        <taxon>eudicotyledons</taxon>
        <taxon>Gunneridae</taxon>
        <taxon>Pentapetalae</taxon>
        <taxon>rosids</taxon>
        <taxon>fabids</taxon>
        <taxon>Fagales</taxon>
        <taxon>Myricaceae</taxon>
        <taxon>Morella</taxon>
    </lineage>
</organism>
<evidence type="ECO:0000256" key="9">
    <source>
        <dbReference type="ARBA" id="ARBA00023157"/>
    </source>
</evidence>
<evidence type="ECO:0000256" key="12">
    <source>
        <dbReference type="ARBA" id="ARBA00048679"/>
    </source>
</evidence>
<dbReference type="SMART" id="SM00108">
    <property type="entry name" value="B_lectin"/>
    <property type="match status" value="1"/>
</dbReference>
<keyword evidence="4 13" id="KW-0808">Transferase</keyword>
<comment type="caution">
    <text evidence="18">The sequence shown here is derived from an EMBL/GenBank/DDBJ whole genome shotgun (WGS) entry which is preliminary data.</text>
</comment>
<evidence type="ECO:0000256" key="4">
    <source>
        <dbReference type="ARBA" id="ARBA00022679"/>
    </source>
</evidence>
<name>A0A6A1V8A6_9ROSI</name>
<dbReference type="GO" id="GO:0004674">
    <property type="term" value="F:protein serine/threonine kinase activity"/>
    <property type="evidence" value="ECO:0007669"/>
    <property type="project" value="UniProtKB-KW"/>
</dbReference>
<feature type="signal peptide" evidence="14">
    <location>
        <begin position="1"/>
        <end position="28"/>
    </location>
</feature>
<dbReference type="PROSITE" id="PS50927">
    <property type="entry name" value="BULB_LECTIN"/>
    <property type="match status" value="1"/>
</dbReference>
<dbReference type="FunFam" id="3.30.200.20:FF:000951">
    <property type="entry name" value="Uncharacterized protein"/>
    <property type="match status" value="1"/>
</dbReference>
<comment type="catalytic activity">
    <reaction evidence="11 13">
        <text>L-threonyl-[protein] + ATP = O-phospho-L-threonyl-[protein] + ADP + H(+)</text>
        <dbReference type="Rhea" id="RHEA:46608"/>
        <dbReference type="Rhea" id="RHEA-COMP:11060"/>
        <dbReference type="Rhea" id="RHEA-COMP:11605"/>
        <dbReference type="ChEBI" id="CHEBI:15378"/>
        <dbReference type="ChEBI" id="CHEBI:30013"/>
        <dbReference type="ChEBI" id="CHEBI:30616"/>
        <dbReference type="ChEBI" id="CHEBI:61977"/>
        <dbReference type="ChEBI" id="CHEBI:456216"/>
        <dbReference type="EC" id="2.7.11.1"/>
    </reaction>
</comment>
<evidence type="ECO:0000256" key="7">
    <source>
        <dbReference type="ARBA" id="ARBA00022777"/>
    </source>
</evidence>
<evidence type="ECO:0000313" key="18">
    <source>
        <dbReference type="EMBL" id="KAB1207410.1"/>
    </source>
</evidence>
<evidence type="ECO:0000256" key="2">
    <source>
        <dbReference type="ARBA" id="ARBA00022475"/>
    </source>
</evidence>
<feature type="domain" description="Protein kinase" evidence="15">
    <location>
        <begin position="531"/>
        <end position="808"/>
    </location>
</feature>
<dbReference type="PIRSF" id="PIRSF000641">
    <property type="entry name" value="SRK"/>
    <property type="match status" value="1"/>
</dbReference>
<dbReference type="OrthoDB" id="4062651at2759"/>
<feature type="domain" description="Bulb-type lectin" evidence="16">
    <location>
        <begin position="29"/>
        <end position="153"/>
    </location>
</feature>
<evidence type="ECO:0000259" key="16">
    <source>
        <dbReference type="PROSITE" id="PS50927"/>
    </source>
</evidence>
<dbReference type="SUPFAM" id="SSF56112">
    <property type="entry name" value="Protein kinase-like (PK-like)"/>
    <property type="match status" value="1"/>
</dbReference>
<dbReference type="CDD" id="cd01098">
    <property type="entry name" value="PAN_AP_plant"/>
    <property type="match status" value="1"/>
</dbReference>
<dbReference type="InterPro" id="IPR024171">
    <property type="entry name" value="SRK-like_kinase"/>
</dbReference>
<evidence type="ECO:0000256" key="5">
    <source>
        <dbReference type="ARBA" id="ARBA00022729"/>
    </source>
</evidence>
<dbReference type="InterPro" id="IPR000858">
    <property type="entry name" value="S_locus_glycoprot_dom"/>
</dbReference>
<dbReference type="SUPFAM" id="SSF51110">
    <property type="entry name" value="alpha-D-mannose-specific plant lectins"/>
    <property type="match status" value="1"/>
</dbReference>
<dbReference type="Gene3D" id="3.30.200.20">
    <property type="entry name" value="Phosphorylase Kinase, domain 1"/>
    <property type="match status" value="1"/>
</dbReference>
<gene>
    <name evidence="18" type="ORF">CJ030_MR7G007149</name>
</gene>
<dbReference type="Pfam" id="PF01453">
    <property type="entry name" value="B_lectin"/>
    <property type="match status" value="1"/>
</dbReference>
<dbReference type="PANTHER" id="PTHR27002:SF812">
    <property type="entry name" value="RECEPTOR-LIKE SERINE_THREONINE-PROTEIN KINASE"/>
    <property type="match status" value="1"/>
</dbReference>
<evidence type="ECO:0000256" key="10">
    <source>
        <dbReference type="ARBA" id="ARBA00023180"/>
    </source>
</evidence>
<evidence type="ECO:0000256" key="3">
    <source>
        <dbReference type="ARBA" id="ARBA00022527"/>
    </source>
</evidence>
<proteinExistence type="inferred from homology"/>
<dbReference type="EMBL" id="RXIC02000025">
    <property type="protein sequence ID" value="KAB1207410.1"/>
    <property type="molecule type" value="Genomic_DNA"/>
</dbReference>
<evidence type="ECO:0000313" key="19">
    <source>
        <dbReference type="Proteomes" id="UP000516437"/>
    </source>
</evidence>
<dbReference type="InterPro" id="IPR008271">
    <property type="entry name" value="Ser/Thr_kinase_AS"/>
</dbReference>
<feature type="domain" description="Apple" evidence="17">
    <location>
        <begin position="345"/>
        <end position="429"/>
    </location>
</feature>
<comment type="subcellular location">
    <subcellularLocation>
        <location evidence="1">Cell membrane</location>
        <topology evidence="1">Single-pass type I membrane protein</topology>
    </subcellularLocation>
</comment>
<dbReference type="GO" id="GO:0005524">
    <property type="term" value="F:ATP binding"/>
    <property type="evidence" value="ECO:0007669"/>
    <property type="project" value="UniProtKB-KW"/>
</dbReference>
<evidence type="ECO:0000259" key="15">
    <source>
        <dbReference type="PROSITE" id="PS50011"/>
    </source>
</evidence>
<comment type="similarity">
    <text evidence="13">Belongs to the protein kinase superfamily. Ser/Thr protein kinase family.</text>
</comment>
<dbReference type="Pfam" id="PF08276">
    <property type="entry name" value="PAN_2"/>
    <property type="match status" value="1"/>
</dbReference>
<feature type="chain" id="PRO_5025500580" description="Receptor-like serine/threonine-protein kinase" evidence="14">
    <location>
        <begin position="29"/>
        <end position="848"/>
    </location>
</feature>
<dbReference type="AlphaFoldDB" id="A0A6A1V8A6"/>
<dbReference type="GO" id="GO:0005886">
    <property type="term" value="C:plasma membrane"/>
    <property type="evidence" value="ECO:0007669"/>
    <property type="project" value="UniProtKB-SubCell"/>
</dbReference>
<evidence type="ECO:0000256" key="6">
    <source>
        <dbReference type="ARBA" id="ARBA00022741"/>
    </source>
</evidence>
<dbReference type="SMART" id="SM00220">
    <property type="entry name" value="S_TKc"/>
    <property type="match status" value="1"/>
</dbReference>
<dbReference type="PROSITE" id="PS00108">
    <property type="entry name" value="PROTEIN_KINASE_ST"/>
    <property type="match status" value="1"/>
</dbReference>
<dbReference type="CDD" id="cd00028">
    <property type="entry name" value="B_lectin"/>
    <property type="match status" value="1"/>
</dbReference>
<dbReference type="InterPro" id="IPR011009">
    <property type="entry name" value="Kinase-like_dom_sf"/>
</dbReference>
<dbReference type="FunFam" id="1.10.510.10:FF:000060">
    <property type="entry name" value="G-type lectin S-receptor-like serine/threonine-protein kinase"/>
    <property type="match status" value="1"/>
</dbReference>
<dbReference type="PROSITE" id="PS50948">
    <property type="entry name" value="PAN"/>
    <property type="match status" value="1"/>
</dbReference>
<dbReference type="SMART" id="SM00473">
    <property type="entry name" value="PAN_AP"/>
    <property type="match status" value="1"/>
</dbReference>
<dbReference type="GO" id="GO:0048544">
    <property type="term" value="P:recognition of pollen"/>
    <property type="evidence" value="ECO:0007669"/>
    <property type="project" value="InterPro"/>
</dbReference>
<dbReference type="CDD" id="cd14066">
    <property type="entry name" value="STKc_IRAK"/>
    <property type="match status" value="1"/>
</dbReference>
<dbReference type="Gene3D" id="2.90.10.10">
    <property type="entry name" value="Bulb-type lectin domain"/>
    <property type="match status" value="1"/>
</dbReference>
<keyword evidence="5 14" id="KW-0732">Signal</keyword>
<evidence type="ECO:0000259" key="17">
    <source>
        <dbReference type="PROSITE" id="PS50948"/>
    </source>
</evidence>
<dbReference type="InterPro" id="IPR001245">
    <property type="entry name" value="Ser-Thr/Tyr_kinase_cat_dom"/>
</dbReference>
<keyword evidence="10" id="KW-0325">Glycoprotein</keyword>
<keyword evidence="2" id="KW-1003">Cell membrane</keyword>
<comment type="catalytic activity">
    <reaction evidence="12 13">
        <text>L-seryl-[protein] + ATP = O-phospho-L-seryl-[protein] + ADP + H(+)</text>
        <dbReference type="Rhea" id="RHEA:17989"/>
        <dbReference type="Rhea" id="RHEA-COMP:9863"/>
        <dbReference type="Rhea" id="RHEA-COMP:11604"/>
        <dbReference type="ChEBI" id="CHEBI:15378"/>
        <dbReference type="ChEBI" id="CHEBI:29999"/>
        <dbReference type="ChEBI" id="CHEBI:30616"/>
        <dbReference type="ChEBI" id="CHEBI:83421"/>
        <dbReference type="ChEBI" id="CHEBI:456216"/>
        <dbReference type="EC" id="2.7.11.1"/>
    </reaction>
</comment>
<keyword evidence="7 13" id="KW-0418">Kinase</keyword>
<dbReference type="Pfam" id="PF00954">
    <property type="entry name" value="S_locus_glycop"/>
    <property type="match status" value="1"/>
</dbReference>
<evidence type="ECO:0000256" key="11">
    <source>
        <dbReference type="ARBA" id="ARBA00047899"/>
    </source>
</evidence>
<keyword evidence="9" id="KW-1015">Disulfide bond</keyword>
<keyword evidence="8 13" id="KW-0067">ATP-binding</keyword>
<evidence type="ECO:0000256" key="8">
    <source>
        <dbReference type="ARBA" id="ARBA00022840"/>
    </source>
</evidence>
<dbReference type="Proteomes" id="UP000516437">
    <property type="component" value="Chromosome 7"/>
</dbReference>
<reference evidence="18 19" key="1">
    <citation type="journal article" date="2019" name="Plant Biotechnol. J.">
        <title>The red bayberry genome and genetic basis of sex determination.</title>
        <authorList>
            <person name="Jia H.M."/>
            <person name="Jia H.J."/>
            <person name="Cai Q.L."/>
            <person name="Wang Y."/>
            <person name="Zhao H.B."/>
            <person name="Yang W.F."/>
            <person name="Wang G.Y."/>
            <person name="Li Y.H."/>
            <person name="Zhan D.L."/>
            <person name="Shen Y.T."/>
            <person name="Niu Q.F."/>
            <person name="Chang L."/>
            <person name="Qiu J."/>
            <person name="Zhao L."/>
            <person name="Xie H.B."/>
            <person name="Fu W.Y."/>
            <person name="Jin J."/>
            <person name="Li X.W."/>
            <person name="Jiao Y."/>
            <person name="Zhou C.C."/>
            <person name="Tu T."/>
            <person name="Chai C.Y."/>
            <person name="Gao J.L."/>
            <person name="Fan L.J."/>
            <person name="van de Weg E."/>
            <person name="Wang J.Y."/>
            <person name="Gao Z.S."/>
        </authorList>
    </citation>
    <scope>NUCLEOTIDE SEQUENCE [LARGE SCALE GENOMIC DNA]</scope>
    <source>
        <tissue evidence="18">Leaves</tissue>
    </source>
</reference>
<dbReference type="PANTHER" id="PTHR27002">
    <property type="entry name" value="RECEPTOR-LIKE SERINE/THREONINE-PROTEIN KINASE SD1-8"/>
    <property type="match status" value="1"/>
</dbReference>
<dbReference type="Gene3D" id="1.10.510.10">
    <property type="entry name" value="Transferase(Phosphotransferase) domain 1"/>
    <property type="match status" value="1"/>
</dbReference>
<dbReference type="PROSITE" id="PS50011">
    <property type="entry name" value="PROTEIN_KINASE_DOM"/>
    <property type="match status" value="1"/>
</dbReference>
<sequence length="848" mass="94617">MGFNTTEPWLFLVVLVILSNYRAGFSAAADILSGGQSLPVDKSILSQGSNFELGFFKLGTSLKIYLGICYRNFDVQDIIWVANRENPLSDPSSLRLEFSEDGNLVLLEGSSKRPFWSTNLTYPLSNSTEAILRDDGNFVLRDSSNRSNIFWESFDHPTDTWLPGAKIGIDKVTGKPRRLISWKSSEDPAPGMFSFGLDPNGSSQYILQWNRSQVYWSTGGWTGKSFSLAPDKWMDYFIFSFVSSENESYLSYTVKNNSSRLIFVLKYSGQIQQLSWLAGPWVWTLSSSRPESLSDVYALCGAFGVYNGNISGSCECPKGFEPFPMEDTSENDWSGGCGRKSPLQCENSTYANGKKDWFLKLSNVRLPVDAKANLAVGVRSCELACMENCSCTAYSYDSNGCLVWEGPLLNLQRLPGGGVVGQDFYLRLAADERPRTTGNLRKVRVILAVLVPATGLILCLSIYFSSKEKLKRKGEEEASSHDLVLFDFNAEAPDAINGGTNTEGNVKKRGKKDVELPLFSYKSVSAATNNFATANKLGEGGFGPVYKGKLHKGQEIAVKMLSKRSGQGLEEFRNETLLIAKLQHRNLVRLLGCCIEGDEKILIYEYLPNRSLDFYLFDPTQKKMLDWGTRMRIVEGIAQGLLYLHLYSRLRIIHRDLKPSNILLDSEMNPKISDFGMARLVGDDERQANTNRIVGTYGYMSPEYAMEGLYSIKSDVFSFGVLLLEIVSGKKNARFYKDESLTLLIYAWELWRDDRSLDLTDPTIICPSSSSTLLRFINIGLLCVQESPGDRPTMLDVVSMISNEHVPLPAPMQTPFTTGRNSMDTDSANNEAENCSMNHVTVSVVEAR</sequence>
<protein>
    <recommendedName>
        <fullName evidence="13">Receptor-like serine/threonine-protein kinase</fullName>
        <ecNumber evidence="13">2.7.11.1</ecNumber>
    </recommendedName>
</protein>
<accession>A0A6A1V8A6</accession>
<keyword evidence="2" id="KW-0472">Membrane</keyword>
<dbReference type="Pfam" id="PF07714">
    <property type="entry name" value="PK_Tyr_Ser-Thr"/>
    <property type="match status" value="1"/>
</dbReference>
<evidence type="ECO:0000256" key="14">
    <source>
        <dbReference type="SAM" id="SignalP"/>
    </source>
</evidence>
<dbReference type="InterPro" id="IPR001480">
    <property type="entry name" value="Bulb-type_lectin_dom"/>
</dbReference>
<keyword evidence="3 13" id="KW-0723">Serine/threonine-protein kinase</keyword>
<evidence type="ECO:0000256" key="1">
    <source>
        <dbReference type="ARBA" id="ARBA00004251"/>
    </source>
</evidence>